<dbReference type="Proteomes" id="UP000184330">
    <property type="component" value="Unassembled WGS sequence"/>
</dbReference>
<gene>
    <name evidence="1" type="ORF">PAC_04814</name>
</gene>
<organism evidence="1 2">
    <name type="scientific">Phialocephala subalpina</name>
    <dbReference type="NCBI Taxonomy" id="576137"/>
    <lineage>
        <taxon>Eukaryota</taxon>
        <taxon>Fungi</taxon>
        <taxon>Dikarya</taxon>
        <taxon>Ascomycota</taxon>
        <taxon>Pezizomycotina</taxon>
        <taxon>Leotiomycetes</taxon>
        <taxon>Helotiales</taxon>
        <taxon>Mollisiaceae</taxon>
        <taxon>Phialocephala</taxon>
        <taxon>Phialocephala fortinii species complex</taxon>
    </lineage>
</organism>
<evidence type="ECO:0000313" key="2">
    <source>
        <dbReference type="Proteomes" id="UP000184330"/>
    </source>
</evidence>
<name>A0A1L7WQ78_9HELO</name>
<dbReference type="OrthoDB" id="5468845at2759"/>
<dbReference type="AlphaFoldDB" id="A0A1L7WQ78"/>
<protein>
    <submittedName>
        <fullName evidence="1">Uncharacterized protein</fullName>
    </submittedName>
</protein>
<dbReference type="EMBL" id="FJOG01000005">
    <property type="protein sequence ID" value="CZR54929.1"/>
    <property type="molecule type" value="Genomic_DNA"/>
</dbReference>
<accession>A0A1L7WQ78</accession>
<reference evidence="1 2" key="1">
    <citation type="submission" date="2016-03" db="EMBL/GenBank/DDBJ databases">
        <authorList>
            <person name="Ploux O."/>
        </authorList>
    </citation>
    <scope>NUCLEOTIDE SEQUENCE [LARGE SCALE GENOMIC DNA]</scope>
    <source>
        <strain evidence="1 2">UAMH 11012</strain>
    </source>
</reference>
<evidence type="ECO:0000313" key="1">
    <source>
        <dbReference type="EMBL" id="CZR54929.1"/>
    </source>
</evidence>
<keyword evidence="2" id="KW-1185">Reference proteome</keyword>
<sequence length="250" mass="26752">MLQLIDAASARFLLRKQDSVQRLDNIRLEERILIPELQTDRGCRSSNLAAFTSVGRVSADCSGSTNWATHAIQWLTMSTHVQICVGADDIASHSRLNRLLCENTTQTKTNPYVAIMIPNYNRAILTKNASSSHRPSKSIMQALIAKVLIAALAAVPSASALGEVEFFQNNACSLNEVDSNTGAGCSNIDVGLPFLSFAVTDNEAASVEVQLFSDTNCQVPCQNFTVPGISPCEPITGCGTGAVSFIGTEL</sequence>
<proteinExistence type="predicted"/>